<dbReference type="GeneID" id="54550394"/>
<evidence type="ECO:0000313" key="5">
    <source>
        <dbReference type="Proteomes" id="UP000800097"/>
    </source>
</evidence>
<dbReference type="Pfam" id="PF00172">
    <property type="entry name" value="Zn_clus"/>
    <property type="match status" value="1"/>
</dbReference>
<feature type="domain" description="Zn(2)-C6 fungal-type" evidence="3">
    <location>
        <begin position="12"/>
        <end position="42"/>
    </location>
</feature>
<feature type="region of interest" description="Disordered" evidence="2">
    <location>
        <begin position="51"/>
        <end position="72"/>
    </location>
</feature>
<reference evidence="4" key="1">
    <citation type="journal article" date="2020" name="Stud. Mycol.">
        <title>101 Dothideomycetes genomes: a test case for predicting lifestyles and emergence of pathogens.</title>
        <authorList>
            <person name="Haridas S."/>
            <person name="Albert R."/>
            <person name="Binder M."/>
            <person name="Bloem J."/>
            <person name="Labutti K."/>
            <person name="Salamov A."/>
            <person name="Andreopoulos B."/>
            <person name="Baker S."/>
            <person name="Barry K."/>
            <person name="Bills G."/>
            <person name="Bluhm B."/>
            <person name="Cannon C."/>
            <person name="Castanera R."/>
            <person name="Culley D."/>
            <person name="Daum C."/>
            <person name="Ezra D."/>
            <person name="Gonzalez J."/>
            <person name="Henrissat B."/>
            <person name="Kuo A."/>
            <person name="Liang C."/>
            <person name="Lipzen A."/>
            <person name="Lutzoni F."/>
            <person name="Magnuson J."/>
            <person name="Mondo S."/>
            <person name="Nolan M."/>
            <person name="Ohm R."/>
            <person name="Pangilinan J."/>
            <person name="Park H.-J."/>
            <person name="Ramirez L."/>
            <person name="Alfaro M."/>
            <person name="Sun H."/>
            <person name="Tritt A."/>
            <person name="Yoshinaga Y."/>
            <person name="Zwiers L.-H."/>
            <person name="Turgeon B."/>
            <person name="Goodwin S."/>
            <person name="Spatafora J."/>
            <person name="Crous P."/>
            <person name="Grigoriev I."/>
        </authorList>
    </citation>
    <scope>NUCLEOTIDE SEQUENCE</scope>
    <source>
        <strain evidence="4">CBS 379.55</strain>
    </source>
</reference>
<dbReference type="Proteomes" id="UP000800097">
    <property type="component" value="Unassembled WGS sequence"/>
</dbReference>
<dbReference type="Gene3D" id="4.10.240.10">
    <property type="entry name" value="Zn(2)-C6 fungal-type DNA-binding domain"/>
    <property type="match status" value="1"/>
</dbReference>
<dbReference type="SUPFAM" id="SSF57701">
    <property type="entry name" value="Zn2/Cys6 DNA-binding domain"/>
    <property type="match status" value="1"/>
</dbReference>
<dbReference type="PANTHER" id="PTHR47784">
    <property type="entry name" value="STEROL UPTAKE CONTROL PROTEIN 2"/>
    <property type="match status" value="1"/>
</dbReference>
<dbReference type="RefSeq" id="XP_033649511.1">
    <property type="nucleotide sequence ID" value="XM_033797219.1"/>
</dbReference>
<keyword evidence="1" id="KW-0539">Nucleus</keyword>
<evidence type="ECO:0000259" key="3">
    <source>
        <dbReference type="PROSITE" id="PS50048"/>
    </source>
</evidence>
<sequence>MQRRSHKKSRGGCLECKRRHVKCDGGRPICLLCKIAERECSYSSSILGRQTLPTPGASPQSRSTSPSVGIMERNPPVITEATNTDCGLTASIYSPVNLTHTALIVHLLTTKELFTLGDSVPDHAGGITYGLEIGLSHPYLLHALLAFSARHLAHVHHEPSIFPSTDGAASEASGIYTQQAIALQTRAIALFKEACHGSVPVPLNQSNCVPILLFSSVLGHHHLADTLAKRPAGGLEPFLSHYTHCIEMHRGIYTIARTAWPMLLQNERLEPVLTASAGLTSREPRGSECETLKMLFSSEQDVCGHNQEYTDEAERQACLTAIRYLQVGFDAILAANTADGQAATEQSRYHMVFSWTMLVPAQFTRLLAAKRPETLVVLGYYAILLHYARGLWQVKDAGTYIFGIIEEYLGPAWSQWLAYPRAMIRGI</sequence>
<dbReference type="OrthoDB" id="4937900at2759"/>
<dbReference type="PANTHER" id="PTHR47784:SF4">
    <property type="entry name" value="ZN(II)2CYS6 TRANSCRIPTION FACTOR (EUROFUNG)"/>
    <property type="match status" value="1"/>
</dbReference>
<accession>A0A6A6J6F2</accession>
<dbReference type="InterPro" id="IPR036864">
    <property type="entry name" value="Zn2-C6_fun-type_DNA-bd_sf"/>
</dbReference>
<feature type="compositionally biased region" description="Polar residues" evidence="2">
    <location>
        <begin position="51"/>
        <end position="67"/>
    </location>
</feature>
<dbReference type="SMART" id="SM00066">
    <property type="entry name" value="GAL4"/>
    <property type="match status" value="1"/>
</dbReference>
<dbReference type="InterPro" id="IPR053157">
    <property type="entry name" value="Sterol_Uptake_Regulator"/>
</dbReference>
<dbReference type="CDD" id="cd00067">
    <property type="entry name" value="GAL4"/>
    <property type="match status" value="1"/>
</dbReference>
<name>A0A6A6J6F2_WESOR</name>
<dbReference type="AlphaFoldDB" id="A0A6A6J6F2"/>
<dbReference type="PROSITE" id="PS50048">
    <property type="entry name" value="ZN2_CY6_FUNGAL_2"/>
    <property type="match status" value="1"/>
</dbReference>
<keyword evidence="5" id="KW-1185">Reference proteome</keyword>
<protein>
    <recommendedName>
        <fullName evidence="3">Zn(2)-C6 fungal-type domain-containing protein</fullName>
    </recommendedName>
</protein>
<dbReference type="GO" id="GO:0008270">
    <property type="term" value="F:zinc ion binding"/>
    <property type="evidence" value="ECO:0007669"/>
    <property type="project" value="InterPro"/>
</dbReference>
<dbReference type="EMBL" id="ML986529">
    <property type="protein sequence ID" value="KAF2271972.1"/>
    <property type="molecule type" value="Genomic_DNA"/>
</dbReference>
<dbReference type="GO" id="GO:0001228">
    <property type="term" value="F:DNA-binding transcription activator activity, RNA polymerase II-specific"/>
    <property type="evidence" value="ECO:0007669"/>
    <property type="project" value="TreeGrafter"/>
</dbReference>
<organism evidence="4 5">
    <name type="scientific">Westerdykella ornata</name>
    <dbReference type="NCBI Taxonomy" id="318751"/>
    <lineage>
        <taxon>Eukaryota</taxon>
        <taxon>Fungi</taxon>
        <taxon>Dikarya</taxon>
        <taxon>Ascomycota</taxon>
        <taxon>Pezizomycotina</taxon>
        <taxon>Dothideomycetes</taxon>
        <taxon>Pleosporomycetidae</taxon>
        <taxon>Pleosporales</taxon>
        <taxon>Sporormiaceae</taxon>
        <taxon>Westerdykella</taxon>
    </lineage>
</organism>
<evidence type="ECO:0000256" key="1">
    <source>
        <dbReference type="ARBA" id="ARBA00023242"/>
    </source>
</evidence>
<proteinExistence type="predicted"/>
<evidence type="ECO:0000313" key="4">
    <source>
        <dbReference type="EMBL" id="KAF2271972.1"/>
    </source>
</evidence>
<evidence type="ECO:0000256" key="2">
    <source>
        <dbReference type="SAM" id="MobiDB-lite"/>
    </source>
</evidence>
<dbReference type="InterPro" id="IPR001138">
    <property type="entry name" value="Zn2Cys6_DnaBD"/>
</dbReference>
<gene>
    <name evidence="4" type="ORF">EI97DRAFT_427256</name>
</gene>
<dbReference type="PROSITE" id="PS00463">
    <property type="entry name" value="ZN2_CY6_FUNGAL_1"/>
    <property type="match status" value="1"/>
</dbReference>